<name>A0ABR1JJX5_9AGAR</name>
<dbReference type="EMBL" id="JBANRG010000013">
    <property type="protein sequence ID" value="KAK7461508.1"/>
    <property type="molecule type" value="Genomic_DNA"/>
</dbReference>
<evidence type="ECO:0000313" key="1">
    <source>
        <dbReference type="EMBL" id="KAK7461508.1"/>
    </source>
</evidence>
<evidence type="ECO:0000313" key="2">
    <source>
        <dbReference type="Proteomes" id="UP001498398"/>
    </source>
</evidence>
<organism evidence="1 2">
    <name type="scientific">Marasmiellus scandens</name>
    <dbReference type="NCBI Taxonomy" id="2682957"/>
    <lineage>
        <taxon>Eukaryota</taxon>
        <taxon>Fungi</taxon>
        <taxon>Dikarya</taxon>
        <taxon>Basidiomycota</taxon>
        <taxon>Agaricomycotina</taxon>
        <taxon>Agaricomycetes</taxon>
        <taxon>Agaricomycetidae</taxon>
        <taxon>Agaricales</taxon>
        <taxon>Marasmiineae</taxon>
        <taxon>Omphalotaceae</taxon>
        <taxon>Marasmiellus</taxon>
    </lineage>
</organism>
<protein>
    <submittedName>
        <fullName evidence="1">Uncharacterized protein</fullName>
    </submittedName>
</protein>
<keyword evidence="2" id="KW-1185">Reference proteome</keyword>
<proteinExistence type="predicted"/>
<comment type="caution">
    <text evidence="1">The sequence shown here is derived from an EMBL/GenBank/DDBJ whole genome shotgun (WGS) entry which is preliminary data.</text>
</comment>
<dbReference type="Proteomes" id="UP001498398">
    <property type="component" value="Unassembled WGS sequence"/>
</dbReference>
<reference evidence="1 2" key="1">
    <citation type="submission" date="2024-01" db="EMBL/GenBank/DDBJ databases">
        <title>A draft genome for the cacao thread blight pathogen Marasmiellus scandens.</title>
        <authorList>
            <person name="Baruah I.K."/>
            <person name="Leung J."/>
            <person name="Bukari Y."/>
            <person name="Amoako-Attah I."/>
            <person name="Meinhardt L.W."/>
            <person name="Bailey B.A."/>
            <person name="Cohen S.P."/>
        </authorList>
    </citation>
    <scope>NUCLEOTIDE SEQUENCE [LARGE SCALE GENOMIC DNA]</scope>
    <source>
        <strain evidence="1 2">GH-19</strain>
    </source>
</reference>
<gene>
    <name evidence="1" type="ORF">VKT23_008682</name>
</gene>
<sequence>MFDLPRWKNYHYEAIRHFQLLKGYNPNTSNYARKILDLVLLDESESDHEDFHEWQDAEESASVASSFNSTDLDREGKLILIH</sequence>
<accession>A0ABR1JJX5</accession>